<name>A0A170YWL8_9BACT</name>
<comment type="subcellular location">
    <subcellularLocation>
        <location evidence="1">Cell envelope</location>
    </subcellularLocation>
</comment>
<dbReference type="STRING" id="681398.PJIAN_1724"/>
<feature type="signal peptide" evidence="5">
    <location>
        <begin position="1"/>
        <end position="21"/>
    </location>
</feature>
<comment type="caution">
    <text evidence="7">The sequence shown here is derived from an EMBL/GenBank/DDBJ whole genome shotgun (WGS) entry which is preliminary data.</text>
</comment>
<dbReference type="Gene3D" id="3.40.30.10">
    <property type="entry name" value="Glutaredoxin"/>
    <property type="match status" value="1"/>
</dbReference>
<evidence type="ECO:0000256" key="2">
    <source>
        <dbReference type="ARBA" id="ARBA00022748"/>
    </source>
</evidence>
<keyword evidence="2" id="KW-0201">Cytochrome c-type biogenesis</keyword>
<dbReference type="PROSITE" id="PS51352">
    <property type="entry name" value="THIOREDOXIN_2"/>
    <property type="match status" value="1"/>
</dbReference>
<dbReference type="AlphaFoldDB" id="A0A170YWL8"/>
<dbReference type="RefSeq" id="WP_068702727.1">
    <property type="nucleotide sequence ID" value="NZ_BDCR01000001.1"/>
</dbReference>
<dbReference type="InterPro" id="IPR036249">
    <property type="entry name" value="Thioredoxin-like_sf"/>
</dbReference>
<sequence>MNMRKILLALFMGAIVGSLYAQNASASSNQESADRGYIVKLGQTAPGFTMTLTDGRTVNLWSLRGKVVMLQFTASWCGVCRKEMPFIEKDIWQRWKSNPSFALYAIDRDEPLDVAKNFSLSTGITYPMALDPGAAHFQLYADKEAGVTRNVIIDKEGKIVFMTRLYNETEFKAMVAKLEELLK</sequence>
<evidence type="ECO:0000256" key="1">
    <source>
        <dbReference type="ARBA" id="ARBA00004196"/>
    </source>
</evidence>
<dbReference type="InterPro" id="IPR013766">
    <property type="entry name" value="Thioredoxin_domain"/>
</dbReference>
<dbReference type="InterPro" id="IPR013740">
    <property type="entry name" value="Redoxin"/>
</dbReference>
<feature type="chain" id="PRO_5007904904" evidence="5">
    <location>
        <begin position="22"/>
        <end position="183"/>
    </location>
</feature>
<proteinExistence type="predicted"/>
<keyword evidence="5" id="KW-0732">Signal</keyword>
<keyword evidence="4" id="KW-0676">Redox-active center</keyword>
<dbReference type="CDD" id="cd02966">
    <property type="entry name" value="TlpA_like_family"/>
    <property type="match status" value="1"/>
</dbReference>
<evidence type="ECO:0000313" key="8">
    <source>
        <dbReference type="Proteomes" id="UP000076586"/>
    </source>
</evidence>
<keyword evidence="3" id="KW-1015">Disulfide bond</keyword>
<dbReference type="SUPFAM" id="SSF52833">
    <property type="entry name" value="Thioredoxin-like"/>
    <property type="match status" value="1"/>
</dbReference>
<evidence type="ECO:0000256" key="4">
    <source>
        <dbReference type="ARBA" id="ARBA00023284"/>
    </source>
</evidence>
<dbReference type="PANTHER" id="PTHR42852">
    <property type="entry name" value="THIOL:DISULFIDE INTERCHANGE PROTEIN DSBE"/>
    <property type="match status" value="1"/>
</dbReference>
<feature type="domain" description="Thioredoxin" evidence="6">
    <location>
        <begin position="39"/>
        <end position="183"/>
    </location>
</feature>
<dbReference type="GO" id="GO:0016491">
    <property type="term" value="F:oxidoreductase activity"/>
    <property type="evidence" value="ECO:0007669"/>
    <property type="project" value="InterPro"/>
</dbReference>
<evidence type="ECO:0000313" key="7">
    <source>
        <dbReference type="EMBL" id="GAT62133.1"/>
    </source>
</evidence>
<reference evidence="8" key="1">
    <citation type="submission" date="2016-04" db="EMBL/GenBank/DDBJ databases">
        <title>Draft genome sequence of Paludibacter jiangxiensis strain NM7.</title>
        <authorList>
            <person name="Qiu Y."/>
            <person name="Matsuura N."/>
            <person name="Ohashi A."/>
            <person name="Tourlousse M.D."/>
            <person name="Sekiguchi Y."/>
        </authorList>
    </citation>
    <scope>NUCLEOTIDE SEQUENCE [LARGE SCALE GENOMIC DNA]</scope>
    <source>
        <strain evidence="8">NM7</strain>
    </source>
</reference>
<dbReference type="PANTHER" id="PTHR42852:SF6">
    <property type="entry name" value="THIOL:DISULFIDE INTERCHANGE PROTEIN DSBE"/>
    <property type="match status" value="1"/>
</dbReference>
<reference evidence="8" key="2">
    <citation type="journal article" date="2017" name="Genome Announc.">
        <title>Draft genome sequence of Paludibacter jiangxiensis NM7(T), a propionate-producing fermentative bacterium.</title>
        <authorList>
            <person name="Qiu Y.-L."/>
            <person name="Tourlousse D.M."/>
            <person name="Matsuura N."/>
            <person name="Ohashi A."/>
            <person name="Sekiguchi Y."/>
        </authorList>
    </citation>
    <scope>NUCLEOTIDE SEQUENCE [LARGE SCALE GENOMIC DNA]</scope>
    <source>
        <strain evidence="8">NM7</strain>
    </source>
</reference>
<dbReference type="Proteomes" id="UP000076586">
    <property type="component" value="Unassembled WGS sequence"/>
</dbReference>
<evidence type="ECO:0000256" key="5">
    <source>
        <dbReference type="SAM" id="SignalP"/>
    </source>
</evidence>
<evidence type="ECO:0000256" key="3">
    <source>
        <dbReference type="ARBA" id="ARBA00023157"/>
    </source>
</evidence>
<dbReference type="OrthoDB" id="9794348at2"/>
<protein>
    <submittedName>
        <fullName evidence="7">Peroxiredoxin</fullName>
    </submittedName>
</protein>
<keyword evidence="8" id="KW-1185">Reference proteome</keyword>
<evidence type="ECO:0000259" key="6">
    <source>
        <dbReference type="PROSITE" id="PS51352"/>
    </source>
</evidence>
<dbReference type="Pfam" id="PF08534">
    <property type="entry name" value="Redoxin"/>
    <property type="match status" value="1"/>
</dbReference>
<organism evidence="7 8">
    <name type="scientific">Paludibacter jiangxiensis</name>
    <dbReference type="NCBI Taxonomy" id="681398"/>
    <lineage>
        <taxon>Bacteria</taxon>
        <taxon>Pseudomonadati</taxon>
        <taxon>Bacteroidota</taxon>
        <taxon>Bacteroidia</taxon>
        <taxon>Bacteroidales</taxon>
        <taxon>Paludibacteraceae</taxon>
        <taxon>Paludibacter</taxon>
    </lineage>
</organism>
<dbReference type="EMBL" id="BDCR01000001">
    <property type="protein sequence ID" value="GAT62133.1"/>
    <property type="molecule type" value="Genomic_DNA"/>
</dbReference>
<dbReference type="GO" id="GO:0017004">
    <property type="term" value="P:cytochrome complex assembly"/>
    <property type="evidence" value="ECO:0007669"/>
    <property type="project" value="UniProtKB-KW"/>
</dbReference>
<accession>A0A170YWL8</accession>
<dbReference type="GO" id="GO:0030313">
    <property type="term" value="C:cell envelope"/>
    <property type="evidence" value="ECO:0007669"/>
    <property type="project" value="UniProtKB-SubCell"/>
</dbReference>
<dbReference type="InterPro" id="IPR050553">
    <property type="entry name" value="Thioredoxin_ResA/DsbE_sf"/>
</dbReference>
<gene>
    <name evidence="7" type="ORF">PJIAN_1724</name>
</gene>